<dbReference type="AlphaFoldDB" id="A0A0C3PEZ7"/>
<dbReference type="Pfam" id="PF14223">
    <property type="entry name" value="Retrotran_gag_2"/>
    <property type="match status" value="1"/>
</dbReference>
<gene>
    <name evidence="2" type="ORF">M404DRAFT_75861</name>
</gene>
<reference evidence="2 3" key="1">
    <citation type="submission" date="2014-04" db="EMBL/GenBank/DDBJ databases">
        <authorList>
            <consortium name="DOE Joint Genome Institute"/>
            <person name="Kuo A."/>
            <person name="Kohler A."/>
            <person name="Costa M.D."/>
            <person name="Nagy L.G."/>
            <person name="Floudas D."/>
            <person name="Copeland A."/>
            <person name="Barry K.W."/>
            <person name="Cichocki N."/>
            <person name="Veneault-Fourrey C."/>
            <person name="LaButti K."/>
            <person name="Lindquist E.A."/>
            <person name="Lipzen A."/>
            <person name="Lundell T."/>
            <person name="Morin E."/>
            <person name="Murat C."/>
            <person name="Sun H."/>
            <person name="Tunlid A."/>
            <person name="Henrissat B."/>
            <person name="Grigoriev I.V."/>
            <person name="Hibbett D.S."/>
            <person name="Martin F."/>
            <person name="Nordberg H.P."/>
            <person name="Cantor M.N."/>
            <person name="Hua S.X."/>
        </authorList>
    </citation>
    <scope>NUCLEOTIDE SEQUENCE [LARGE SCALE GENOMIC DNA]</scope>
    <source>
        <strain evidence="2 3">Marx 270</strain>
    </source>
</reference>
<dbReference type="HOGENOM" id="CLU_078575_0_1_1"/>
<dbReference type="Pfam" id="PF22936">
    <property type="entry name" value="Pol_BBD"/>
    <property type="match status" value="1"/>
</dbReference>
<evidence type="ECO:0000259" key="1">
    <source>
        <dbReference type="Pfam" id="PF22936"/>
    </source>
</evidence>
<feature type="non-terminal residue" evidence="2">
    <location>
        <position position="1"/>
    </location>
</feature>
<dbReference type="STRING" id="870435.A0A0C3PEZ7"/>
<evidence type="ECO:0000313" key="3">
    <source>
        <dbReference type="Proteomes" id="UP000054217"/>
    </source>
</evidence>
<name>A0A0C3PEZ7_PISTI</name>
<feature type="non-terminal residue" evidence="2">
    <location>
        <position position="211"/>
    </location>
</feature>
<reference evidence="3" key="2">
    <citation type="submission" date="2015-01" db="EMBL/GenBank/DDBJ databases">
        <title>Evolutionary Origins and Diversification of the Mycorrhizal Mutualists.</title>
        <authorList>
            <consortium name="DOE Joint Genome Institute"/>
            <consortium name="Mycorrhizal Genomics Consortium"/>
            <person name="Kohler A."/>
            <person name="Kuo A."/>
            <person name="Nagy L.G."/>
            <person name="Floudas D."/>
            <person name="Copeland A."/>
            <person name="Barry K.W."/>
            <person name="Cichocki N."/>
            <person name="Veneault-Fourrey C."/>
            <person name="LaButti K."/>
            <person name="Lindquist E.A."/>
            <person name="Lipzen A."/>
            <person name="Lundell T."/>
            <person name="Morin E."/>
            <person name="Murat C."/>
            <person name="Riley R."/>
            <person name="Ohm R."/>
            <person name="Sun H."/>
            <person name="Tunlid A."/>
            <person name="Henrissat B."/>
            <person name="Grigoriev I.V."/>
            <person name="Hibbett D.S."/>
            <person name="Martin F."/>
        </authorList>
    </citation>
    <scope>NUCLEOTIDE SEQUENCE [LARGE SCALE GENOMIC DNA]</scope>
    <source>
        <strain evidence="3">Marx 270</strain>
    </source>
</reference>
<dbReference type="EMBL" id="KN831962">
    <property type="protein sequence ID" value="KIO06811.1"/>
    <property type="molecule type" value="Genomic_DNA"/>
</dbReference>
<protein>
    <recommendedName>
        <fullName evidence="1">Retrovirus-related Pol polyprotein from transposon TNT 1-94-like beta-barrel domain-containing protein</fullName>
    </recommendedName>
</protein>
<keyword evidence="3" id="KW-1185">Reference proteome</keyword>
<dbReference type="InterPro" id="IPR054722">
    <property type="entry name" value="PolX-like_BBD"/>
</dbReference>
<dbReference type="InParanoid" id="A0A0C3PEZ7"/>
<organism evidence="2 3">
    <name type="scientific">Pisolithus tinctorius Marx 270</name>
    <dbReference type="NCBI Taxonomy" id="870435"/>
    <lineage>
        <taxon>Eukaryota</taxon>
        <taxon>Fungi</taxon>
        <taxon>Dikarya</taxon>
        <taxon>Basidiomycota</taxon>
        <taxon>Agaricomycotina</taxon>
        <taxon>Agaricomycetes</taxon>
        <taxon>Agaricomycetidae</taxon>
        <taxon>Boletales</taxon>
        <taxon>Sclerodermatineae</taxon>
        <taxon>Pisolithaceae</taxon>
        <taxon>Pisolithus</taxon>
    </lineage>
</organism>
<proteinExistence type="predicted"/>
<sequence>SNWLYYKAQVEWAISSKGLIGHLTGLDVKPEDPSAGKDSSWKPTAMEQKLVNEYPEKLQQWAKDDRYVKQVITVSLPESLFLRVLKEETVKSVWGVLTDLFQNRSHIIVIDLGRKLHESHCAEKGDVHAHFDKMCALHEQLATLGQKALEKQPLQPVHQPAQTILFNSGASHHMSSYHSKFLDYKPIIPKPITTADNHTFHAIGKGDLAIS</sequence>
<dbReference type="Proteomes" id="UP000054217">
    <property type="component" value="Unassembled WGS sequence"/>
</dbReference>
<feature type="domain" description="Retrovirus-related Pol polyprotein from transposon TNT 1-94-like beta-barrel" evidence="1">
    <location>
        <begin position="166"/>
        <end position="210"/>
    </location>
</feature>
<evidence type="ECO:0000313" key="2">
    <source>
        <dbReference type="EMBL" id="KIO06811.1"/>
    </source>
</evidence>
<accession>A0A0C3PEZ7</accession>
<dbReference type="OrthoDB" id="3269759at2759"/>